<dbReference type="Proteomes" id="UP000799537">
    <property type="component" value="Unassembled WGS sequence"/>
</dbReference>
<gene>
    <name evidence="1" type="ORF">M409DRAFT_54074</name>
</gene>
<reference evidence="1" key="1">
    <citation type="journal article" date="2020" name="Stud. Mycol.">
        <title>101 Dothideomycetes genomes: a test case for predicting lifestyles and emergence of pathogens.</title>
        <authorList>
            <person name="Haridas S."/>
            <person name="Albert R."/>
            <person name="Binder M."/>
            <person name="Bloem J."/>
            <person name="Labutti K."/>
            <person name="Salamov A."/>
            <person name="Andreopoulos B."/>
            <person name="Baker S."/>
            <person name="Barry K."/>
            <person name="Bills G."/>
            <person name="Bluhm B."/>
            <person name="Cannon C."/>
            <person name="Castanera R."/>
            <person name="Culley D."/>
            <person name="Daum C."/>
            <person name="Ezra D."/>
            <person name="Gonzalez J."/>
            <person name="Henrissat B."/>
            <person name="Kuo A."/>
            <person name="Liang C."/>
            <person name="Lipzen A."/>
            <person name="Lutzoni F."/>
            <person name="Magnuson J."/>
            <person name="Mondo S."/>
            <person name="Nolan M."/>
            <person name="Ohm R."/>
            <person name="Pangilinan J."/>
            <person name="Park H.-J."/>
            <person name="Ramirez L."/>
            <person name="Alfaro M."/>
            <person name="Sun H."/>
            <person name="Tritt A."/>
            <person name="Yoshinaga Y."/>
            <person name="Zwiers L.-H."/>
            <person name="Turgeon B."/>
            <person name="Goodwin S."/>
            <person name="Spatafora J."/>
            <person name="Crous P."/>
            <person name="Grigoriev I."/>
        </authorList>
    </citation>
    <scope>NUCLEOTIDE SEQUENCE</scope>
    <source>
        <strain evidence="1">ATCC 36951</strain>
    </source>
</reference>
<dbReference type="GeneID" id="54565855"/>
<dbReference type="EMBL" id="ML993593">
    <property type="protein sequence ID" value="KAF2167475.1"/>
    <property type="molecule type" value="Genomic_DNA"/>
</dbReference>
<evidence type="ECO:0000313" key="1">
    <source>
        <dbReference type="EMBL" id="KAF2167475.1"/>
    </source>
</evidence>
<keyword evidence="2" id="KW-1185">Reference proteome</keyword>
<proteinExistence type="predicted"/>
<dbReference type="OrthoDB" id="3634462at2759"/>
<dbReference type="RefSeq" id="XP_033668364.1">
    <property type="nucleotide sequence ID" value="XM_033812583.1"/>
</dbReference>
<accession>A0A6A6CJZ2</accession>
<name>A0A6A6CJZ2_ZASCE</name>
<evidence type="ECO:0000313" key="2">
    <source>
        <dbReference type="Proteomes" id="UP000799537"/>
    </source>
</evidence>
<dbReference type="AlphaFoldDB" id="A0A6A6CJZ2"/>
<sequence length="310" mass="35764">MTIAHPGPSTSAAQKVFDLPELYEMILLNLSTHEILQNLHNDPKMIQAVKASKNLQRKLFLTQEPEIDVVDRDPAEFPHSAAVWEPNIIFFSEHSLSSRDLWSYDSPWTKQNYFKLNEDGPEYWLELSPRLPGETGSPWSFTLTRFEKPEPQHPPIPTIPPAWLSMNLSDRATPISMHLENYAEVTTWKPWEFGDDDDEDEDTKTGYEAHLYGTKNIWVPAGATLGDIIHWYKVNLAGGMSRADVMNGICQFKWSVLTDPNDEIWVRKLGWWVLHVSGEWRPPLSKGRGWGPDEECREMEAMRNDEVEKY</sequence>
<protein>
    <submittedName>
        <fullName evidence="1">Uncharacterized protein</fullName>
    </submittedName>
</protein>
<organism evidence="1 2">
    <name type="scientific">Zasmidium cellare ATCC 36951</name>
    <dbReference type="NCBI Taxonomy" id="1080233"/>
    <lineage>
        <taxon>Eukaryota</taxon>
        <taxon>Fungi</taxon>
        <taxon>Dikarya</taxon>
        <taxon>Ascomycota</taxon>
        <taxon>Pezizomycotina</taxon>
        <taxon>Dothideomycetes</taxon>
        <taxon>Dothideomycetidae</taxon>
        <taxon>Mycosphaerellales</taxon>
        <taxon>Mycosphaerellaceae</taxon>
        <taxon>Zasmidium</taxon>
    </lineage>
</organism>